<gene>
    <name evidence="1" type="ORF">BTE48_15735</name>
</gene>
<protein>
    <submittedName>
        <fullName evidence="1">Uncharacterized protein</fullName>
    </submittedName>
</protein>
<dbReference type="STRING" id="64969.SAMN02745127_03109"/>
<dbReference type="RefSeq" id="WP_078746612.1">
    <property type="nucleotide sequence ID" value="NZ_FUXG01000034.1"/>
</dbReference>
<dbReference type="Proteomes" id="UP000191418">
    <property type="component" value="Unassembled WGS sequence"/>
</dbReference>
<name>A0A1T4SIE5_9GAMM</name>
<accession>A0A1T4SIE5</accession>
<keyword evidence="2" id="KW-1185">Reference proteome</keyword>
<comment type="caution">
    <text evidence="1">The sequence shown here is derived from an EMBL/GenBank/DDBJ whole genome shotgun (WGS) entry which is preliminary data.</text>
</comment>
<organism evidence="1 2">
    <name type="scientific">Oceanospirillum multiglobuliferum</name>
    <dbReference type="NCBI Taxonomy" id="64969"/>
    <lineage>
        <taxon>Bacteria</taxon>
        <taxon>Pseudomonadati</taxon>
        <taxon>Pseudomonadota</taxon>
        <taxon>Gammaproteobacteria</taxon>
        <taxon>Oceanospirillales</taxon>
        <taxon>Oceanospirillaceae</taxon>
        <taxon>Oceanospirillum</taxon>
    </lineage>
</organism>
<evidence type="ECO:0000313" key="2">
    <source>
        <dbReference type="Proteomes" id="UP000191418"/>
    </source>
</evidence>
<reference evidence="1 2" key="1">
    <citation type="submission" date="2017-01" db="EMBL/GenBank/DDBJ databases">
        <title>Genome Sequencing of a Marine Spirillum, Oceanospirillum multiglobuliferum ATCC 33336, from Japan.</title>
        <authorList>
            <person name="Carney J.G."/>
            <person name="Trachtenberg A.M."/>
            <person name="Rheaume B.A."/>
            <person name="Linnane J.D."/>
            <person name="Pitts N.L."/>
            <person name="Mykles D.L."/>
            <person name="Maclea K.S."/>
        </authorList>
    </citation>
    <scope>NUCLEOTIDE SEQUENCE [LARGE SCALE GENOMIC DNA]</scope>
    <source>
        <strain evidence="1 2">ATCC 33336</strain>
    </source>
</reference>
<dbReference type="AlphaFoldDB" id="A0A1T4SIE5"/>
<sequence length="59" mass="6582">MTTKAIENRLTILEQVHYRQEQKVTKILLMIGATGEVGAVIHVRGEHDQSGIPRDDNAV</sequence>
<dbReference type="EMBL" id="MTSM01000037">
    <property type="protein sequence ID" value="OPX54138.1"/>
    <property type="molecule type" value="Genomic_DNA"/>
</dbReference>
<evidence type="ECO:0000313" key="1">
    <source>
        <dbReference type="EMBL" id="OPX54138.1"/>
    </source>
</evidence>
<proteinExistence type="predicted"/>